<keyword evidence="1" id="KW-0472">Membrane</keyword>
<feature type="transmembrane region" description="Helical" evidence="1">
    <location>
        <begin position="5"/>
        <end position="23"/>
    </location>
</feature>
<dbReference type="EMBL" id="BCMJ01000013">
    <property type="protein sequence ID" value="GAX09048.1"/>
    <property type="molecule type" value="Genomic_DNA"/>
</dbReference>
<gene>
    <name evidence="2" type="ORF">IWT5_02230</name>
</gene>
<proteinExistence type="predicted"/>
<dbReference type="AlphaFoldDB" id="A0A1Z5J5F8"/>
<sequence>MKGLAYFLIVLFPALIIGTTVYLTRNWVPTGILTIVTWTAAWLVSMLIVTGLYLLLIYLPNAAQKKESKQTEQNHEESQQR</sequence>
<feature type="transmembrane region" description="Helical" evidence="1">
    <location>
        <begin position="35"/>
        <end position="59"/>
    </location>
</feature>
<keyword evidence="3" id="KW-1185">Reference proteome</keyword>
<keyword evidence="1" id="KW-0812">Transmembrane</keyword>
<evidence type="ECO:0000256" key="1">
    <source>
        <dbReference type="SAM" id="Phobius"/>
    </source>
</evidence>
<name>A0A1Z5J5F8_9LACO</name>
<keyword evidence="1" id="KW-1133">Transmembrane helix</keyword>
<protein>
    <submittedName>
        <fullName evidence="2">Uncharacterized protein</fullName>
    </submittedName>
</protein>
<accession>A0A1Z5J5F8</accession>
<organism evidence="2 3">
    <name type="scientific">Secundilactobacillus silagincola</name>
    <dbReference type="NCBI Taxonomy" id="1714681"/>
    <lineage>
        <taxon>Bacteria</taxon>
        <taxon>Bacillati</taxon>
        <taxon>Bacillota</taxon>
        <taxon>Bacilli</taxon>
        <taxon>Lactobacillales</taxon>
        <taxon>Lactobacillaceae</taxon>
        <taxon>Secundilactobacillus</taxon>
    </lineage>
</organism>
<evidence type="ECO:0000313" key="3">
    <source>
        <dbReference type="Proteomes" id="UP000223370"/>
    </source>
</evidence>
<reference evidence="2 3" key="1">
    <citation type="submission" date="2015-11" db="EMBL/GenBank/DDBJ databases">
        <title>Draft genome sequences of new species of the genus Lactobacillus isolated from orchardgrass silage.</title>
        <authorList>
            <person name="Tohno M."/>
            <person name="Tanizawa Y."/>
            <person name="Arita M."/>
        </authorList>
    </citation>
    <scope>NUCLEOTIDE SEQUENCE [LARGE SCALE GENOMIC DNA]</scope>
    <source>
        <strain evidence="2 3">IWT5</strain>
    </source>
</reference>
<comment type="caution">
    <text evidence="2">The sequence shown here is derived from an EMBL/GenBank/DDBJ whole genome shotgun (WGS) entry which is preliminary data.</text>
</comment>
<dbReference type="Proteomes" id="UP000223370">
    <property type="component" value="Unassembled WGS sequence"/>
</dbReference>
<evidence type="ECO:0000313" key="2">
    <source>
        <dbReference type="EMBL" id="GAX09048.1"/>
    </source>
</evidence>